<evidence type="ECO:0000313" key="1">
    <source>
        <dbReference type="EMBL" id="PYH41634.1"/>
    </source>
</evidence>
<dbReference type="Gene3D" id="3.20.20.70">
    <property type="entry name" value="Aldolase class I"/>
    <property type="match status" value="1"/>
</dbReference>
<proteinExistence type="predicted"/>
<dbReference type="PANTHER" id="PTHR22893:SF91">
    <property type="entry name" value="NADPH DEHYDROGENASE 2-RELATED"/>
    <property type="match status" value="1"/>
</dbReference>
<gene>
    <name evidence="1" type="ORF">BP01DRAFT_418519</name>
</gene>
<dbReference type="GO" id="GO:0003959">
    <property type="term" value="F:NADPH dehydrogenase activity"/>
    <property type="evidence" value="ECO:0007669"/>
    <property type="project" value="TreeGrafter"/>
</dbReference>
<organism evidence="1 2">
    <name type="scientific">Aspergillus saccharolyticus JOP 1030-1</name>
    <dbReference type="NCBI Taxonomy" id="1450539"/>
    <lineage>
        <taxon>Eukaryota</taxon>
        <taxon>Fungi</taxon>
        <taxon>Dikarya</taxon>
        <taxon>Ascomycota</taxon>
        <taxon>Pezizomycotina</taxon>
        <taxon>Eurotiomycetes</taxon>
        <taxon>Eurotiomycetidae</taxon>
        <taxon>Eurotiales</taxon>
        <taxon>Aspergillaceae</taxon>
        <taxon>Aspergillus</taxon>
        <taxon>Aspergillus subgen. Circumdati</taxon>
    </lineage>
</organism>
<dbReference type="RefSeq" id="XP_025427616.1">
    <property type="nucleotide sequence ID" value="XM_025579336.1"/>
</dbReference>
<dbReference type="GO" id="GO:0010181">
    <property type="term" value="F:FMN binding"/>
    <property type="evidence" value="ECO:0007669"/>
    <property type="project" value="InterPro"/>
</dbReference>
<dbReference type="OrthoDB" id="276546at2759"/>
<dbReference type="GeneID" id="37080565"/>
<evidence type="ECO:0000313" key="2">
    <source>
        <dbReference type="Proteomes" id="UP000248349"/>
    </source>
</evidence>
<accession>A0A318Z5B0</accession>
<dbReference type="InterPro" id="IPR013785">
    <property type="entry name" value="Aldolase_TIM"/>
</dbReference>
<protein>
    <submittedName>
        <fullName evidence="1">FMN-linked oxidoreductase</fullName>
    </submittedName>
</protein>
<dbReference type="InterPro" id="IPR045247">
    <property type="entry name" value="Oye-like"/>
</dbReference>
<sequence>MTESHLFKPLQIGAIQVQYHIRMALLTRRRTTPDRIPILLMKEYYTQYISEPGILIIIERILKEITNMVYIQGSFIYIQLFGMGRAADLEVAVSKVINIITLSTILILIVVDFTKVVQNTHTAGFDSVENISNQRDNEYGGSIRNQSRLLYKFTDIINRAGGSELAYLSLVETRIYSAWVYNSNMDESHETLNFTIKHCDEPILIAGGYGLDKTQKLIDKQYPNRDIVVLFGRHFI</sequence>
<dbReference type="PANTHER" id="PTHR22893">
    <property type="entry name" value="NADH OXIDOREDUCTASE-RELATED"/>
    <property type="match status" value="1"/>
</dbReference>
<dbReference type="SUPFAM" id="SSF51395">
    <property type="entry name" value="FMN-linked oxidoreductases"/>
    <property type="match status" value="1"/>
</dbReference>
<dbReference type="STRING" id="1450539.A0A318Z5B0"/>
<dbReference type="Proteomes" id="UP000248349">
    <property type="component" value="Unassembled WGS sequence"/>
</dbReference>
<dbReference type="EMBL" id="KZ821261">
    <property type="protein sequence ID" value="PYH41634.1"/>
    <property type="molecule type" value="Genomic_DNA"/>
</dbReference>
<dbReference type="AlphaFoldDB" id="A0A318Z5B0"/>
<name>A0A318Z5B0_9EURO</name>
<keyword evidence="2" id="KW-1185">Reference proteome</keyword>
<reference evidence="1 2" key="1">
    <citation type="submission" date="2016-12" db="EMBL/GenBank/DDBJ databases">
        <title>The genomes of Aspergillus section Nigri reveals drivers in fungal speciation.</title>
        <authorList>
            <consortium name="DOE Joint Genome Institute"/>
            <person name="Vesth T.C."/>
            <person name="Nybo J."/>
            <person name="Theobald S."/>
            <person name="Brandl J."/>
            <person name="Frisvad J.C."/>
            <person name="Nielsen K.F."/>
            <person name="Lyhne E.K."/>
            <person name="Kogle M.E."/>
            <person name="Kuo A."/>
            <person name="Riley R."/>
            <person name="Clum A."/>
            <person name="Nolan M."/>
            <person name="Lipzen A."/>
            <person name="Salamov A."/>
            <person name="Henrissat B."/>
            <person name="Wiebenga A."/>
            <person name="De Vries R.P."/>
            <person name="Grigoriev I.V."/>
            <person name="Mortensen U.H."/>
            <person name="Andersen M.R."/>
            <person name="Baker S.E."/>
        </authorList>
    </citation>
    <scope>NUCLEOTIDE SEQUENCE [LARGE SCALE GENOMIC DNA]</scope>
    <source>
        <strain evidence="1 2">JOP 1030-1</strain>
    </source>
</reference>